<dbReference type="Proteomes" id="UP000273145">
    <property type="component" value="Chromosome"/>
</dbReference>
<keyword evidence="3" id="KW-1185">Reference proteome</keyword>
<keyword evidence="1" id="KW-0472">Membrane</keyword>
<dbReference type="OrthoDB" id="2644333at2"/>
<evidence type="ECO:0008006" key="4">
    <source>
        <dbReference type="Google" id="ProtNLM"/>
    </source>
</evidence>
<protein>
    <recommendedName>
        <fullName evidence="4">DUF4367 domain-containing protein</fullName>
    </recommendedName>
</protein>
<reference evidence="2 3" key="1">
    <citation type="submission" date="2018-11" db="EMBL/GenBank/DDBJ databases">
        <title>Genome sequencing of Paenibacillus lentus DSM25539(T).</title>
        <authorList>
            <person name="Kook J.-K."/>
            <person name="Park S.-N."/>
            <person name="Lim Y.K."/>
        </authorList>
    </citation>
    <scope>NUCLEOTIDE SEQUENCE [LARGE SCALE GENOMIC DNA]</scope>
    <source>
        <strain evidence="2 3">DSM 25539</strain>
    </source>
</reference>
<evidence type="ECO:0000313" key="2">
    <source>
        <dbReference type="EMBL" id="AZK46462.1"/>
    </source>
</evidence>
<feature type="transmembrane region" description="Helical" evidence="1">
    <location>
        <begin position="46"/>
        <end position="67"/>
    </location>
</feature>
<evidence type="ECO:0000313" key="3">
    <source>
        <dbReference type="Proteomes" id="UP000273145"/>
    </source>
</evidence>
<proteinExistence type="predicted"/>
<dbReference type="EMBL" id="CP034248">
    <property type="protein sequence ID" value="AZK46462.1"/>
    <property type="molecule type" value="Genomic_DNA"/>
</dbReference>
<accession>A0A3S8RU63</accession>
<keyword evidence="1" id="KW-1133">Transmembrane helix</keyword>
<dbReference type="KEGG" id="plen:EIM92_10005"/>
<dbReference type="RefSeq" id="WP_125082520.1">
    <property type="nucleotide sequence ID" value="NZ_CP034248.1"/>
</dbReference>
<keyword evidence="1" id="KW-0812">Transmembrane</keyword>
<sequence>MKHEDEQDLKKIFHSIEIPEIDVTASVINKLEGYNMNKRTRPSGKFKVGTIVVLGTLLLTTSAIAAYQQFTITNSKGEVVYEEERFDKSRYADRTKEMQFRSLKAHGLAYELLQPGEVAAFYMAGEGDEGELYIRSGLGISFKNTNDLYKAINDSHVPVPETLLGKYHFINGAISYSADNMSDQQKFALIQELGPEARQSEEQYAFKLLDISGNTWTLHTVYSGEIGDIRVTQMRGSEKITFVWPSDESSAYSNTEEIVLNNHKVLYRAFDAEHSVRFSVSIPDSEDHIQHFISAPKKMSKEEVLSIVETYLQ</sequence>
<name>A0A3S8RU63_9BACL</name>
<organism evidence="2 3">
    <name type="scientific">Paenibacillus lentus</name>
    <dbReference type="NCBI Taxonomy" id="1338368"/>
    <lineage>
        <taxon>Bacteria</taxon>
        <taxon>Bacillati</taxon>
        <taxon>Bacillota</taxon>
        <taxon>Bacilli</taxon>
        <taxon>Bacillales</taxon>
        <taxon>Paenibacillaceae</taxon>
        <taxon>Paenibacillus</taxon>
    </lineage>
</organism>
<dbReference type="AlphaFoldDB" id="A0A3S8RU63"/>
<gene>
    <name evidence="2" type="ORF">EIM92_10005</name>
</gene>
<evidence type="ECO:0000256" key="1">
    <source>
        <dbReference type="SAM" id="Phobius"/>
    </source>
</evidence>